<sequence length="188" mass="22432">MSQHLKNHFRKYVNFSDSELEDILSHFRLVTYAKKDFLLQEGHVCTQKFFIIEGLVRSYHLDSKGNEKINQFAIENWWITNVESFVTETPSSSSIEAIEPTLVLSIDKNTIESLYIKFPKLERYFRIITENMLIAIQRRYEVFLQLKSKERYLNFINKLPEFSQRVPQYMIASYLEITPEYLSELRKA</sequence>
<dbReference type="Pfam" id="PF00027">
    <property type="entry name" value="cNMP_binding"/>
    <property type="match status" value="1"/>
</dbReference>
<comment type="caution">
    <text evidence="2">The sequence shown here is derived from an EMBL/GenBank/DDBJ whole genome shotgun (WGS) entry which is preliminary data.</text>
</comment>
<dbReference type="InterPro" id="IPR000595">
    <property type="entry name" value="cNMP-bd_dom"/>
</dbReference>
<gene>
    <name evidence="2" type="ORF">GCM10009431_27440</name>
</gene>
<keyword evidence="3" id="KW-1185">Reference proteome</keyword>
<dbReference type="EMBL" id="BAAAGF010000004">
    <property type="protein sequence ID" value="GAA0748641.1"/>
    <property type="molecule type" value="Genomic_DNA"/>
</dbReference>
<dbReference type="Proteomes" id="UP001500736">
    <property type="component" value="Unassembled WGS sequence"/>
</dbReference>
<dbReference type="PROSITE" id="PS50042">
    <property type="entry name" value="CNMP_BINDING_3"/>
    <property type="match status" value="1"/>
</dbReference>
<feature type="domain" description="Cyclic nucleotide-binding" evidence="1">
    <location>
        <begin position="11"/>
        <end position="123"/>
    </location>
</feature>
<evidence type="ECO:0000313" key="2">
    <source>
        <dbReference type="EMBL" id="GAA0748641.1"/>
    </source>
</evidence>
<dbReference type="InterPro" id="IPR014710">
    <property type="entry name" value="RmlC-like_jellyroll"/>
</dbReference>
<dbReference type="Gene3D" id="2.60.120.10">
    <property type="entry name" value="Jelly Rolls"/>
    <property type="match status" value="1"/>
</dbReference>
<evidence type="ECO:0000259" key="1">
    <source>
        <dbReference type="PROSITE" id="PS50042"/>
    </source>
</evidence>
<dbReference type="SUPFAM" id="SSF51206">
    <property type="entry name" value="cAMP-binding domain-like"/>
    <property type="match status" value="1"/>
</dbReference>
<dbReference type="RefSeq" id="WP_343799164.1">
    <property type="nucleotide sequence ID" value="NZ_BAAAGF010000004.1"/>
</dbReference>
<dbReference type="CDD" id="cd00038">
    <property type="entry name" value="CAP_ED"/>
    <property type="match status" value="1"/>
</dbReference>
<proteinExistence type="predicted"/>
<name>A0ABP3V5C1_9FLAO</name>
<organism evidence="2 3">
    <name type="scientific">Gaetbulibacter jejuensis</name>
    <dbReference type="NCBI Taxonomy" id="584607"/>
    <lineage>
        <taxon>Bacteria</taxon>
        <taxon>Pseudomonadati</taxon>
        <taxon>Bacteroidota</taxon>
        <taxon>Flavobacteriia</taxon>
        <taxon>Flavobacteriales</taxon>
        <taxon>Flavobacteriaceae</taxon>
        <taxon>Gaetbulibacter</taxon>
    </lineage>
</organism>
<accession>A0ABP3V5C1</accession>
<reference evidence="3" key="1">
    <citation type="journal article" date="2019" name="Int. J. Syst. Evol. Microbiol.">
        <title>The Global Catalogue of Microorganisms (GCM) 10K type strain sequencing project: providing services to taxonomists for standard genome sequencing and annotation.</title>
        <authorList>
            <consortium name="The Broad Institute Genomics Platform"/>
            <consortium name="The Broad Institute Genome Sequencing Center for Infectious Disease"/>
            <person name="Wu L."/>
            <person name="Ma J."/>
        </authorList>
    </citation>
    <scope>NUCLEOTIDE SEQUENCE [LARGE SCALE GENOMIC DNA]</scope>
    <source>
        <strain evidence="3">JCM 15976</strain>
    </source>
</reference>
<protein>
    <submittedName>
        <fullName evidence="2">Crp/Fnr family transcriptional regulator</fullName>
    </submittedName>
</protein>
<evidence type="ECO:0000313" key="3">
    <source>
        <dbReference type="Proteomes" id="UP001500736"/>
    </source>
</evidence>
<dbReference type="InterPro" id="IPR018490">
    <property type="entry name" value="cNMP-bd_dom_sf"/>
</dbReference>